<dbReference type="Pfam" id="PF03388">
    <property type="entry name" value="Lectin_leg-like"/>
    <property type="match status" value="1"/>
</dbReference>
<proteinExistence type="predicted"/>
<evidence type="ECO:0000256" key="6">
    <source>
        <dbReference type="SAM" id="Phobius"/>
    </source>
</evidence>
<evidence type="ECO:0000256" key="4">
    <source>
        <dbReference type="ARBA" id="ARBA00022989"/>
    </source>
</evidence>
<feature type="transmembrane region" description="Helical" evidence="6">
    <location>
        <begin position="310"/>
        <end position="333"/>
    </location>
</feature>
<dbReference type="GO" id="GO:0005537">
    <property type="term" value="F:D-mannose binding"/>
    <property type="evidence" value="ECO:0007669"/>
    <property type="project" value="TreeGrafter"/>
</dbReference>
<dbReference type="PANTHER" id="PTHR12223">
    <property type="entry name" value="VESICULAR MANNOSE-BINDING LECTIN"/>
    <property type="match status" value="1"/>
</dbReference>
<dbReference type="Gene3D" id="2.60.120.200">
    <property type="match status" value="1"/>
</dbReference>
<dbReference type="CDD" id="cd07308">
    <property type="entry name" value="lectin_leg-like"/>
    <property type="match status" value="1"/>
</dbReference>
<evidence type="ECO:0000256" key="7">
    <source>
        <dbReference type="SAM" id="SignalP"/>
    </source>
</evidence>
<dbReference type="GO" id="GO:0000139">
    <property type="term" value="C:Golgi membrane"/>
    <property type="evidence" value="ECO:0007669"/>
    <property type="project" value="TreeGrafter"/>
</dbReference>
<keyword evidence="4 6" id="KW-1133">Transmembrane helix</keyword>
<evidence type="ECO:0000256" key="3">
    <source>
        <dbReference type="ARBA" id="ARBA00022729"/>
    </source>
</evidence>
<keyword evidence="3 7" id="KW-0732">Signal</keyword>
<comment type="subcellular location">
    <subcellularLocation>
        <location evidence="1">Membrane</location>
        <topology evidence="1">Single-pass type I membrane protein</topology>
    </subcellularLocation>
</comment>
<dbReference type="InterPro" id="IPR051136">
    <property type="entry name" value="Intracellular_Lectin-GPT"/>
</dbReference>
<sequence length="432" mass="49837">MIFSLRLAILSLKILAILSVHIPDHANYENPRPGSMAGAGPIENQELNLLPETALKPPVFEIDSRFKLNSNYSLIAPFNEELYKFWLFRHAIISESEDRIILTPKQPSKWGAIWNLIPTPPNISWKAMLQYTAYNSKKEIADGIAFWLLQPGSLNFEPAHRRYGGNTNFTGLMIAIDSYKSPSNYSLKCNEDQATIIVVYNEHPRNDIKSGRCLVKNRYRNTTKIISNLVVEYADDVLKVYHTNGTQALELCTTIKNLKIPSGYLIGLSASNGGYVGAYEVHSFKFYDVMEYVKNVDKNDPDSQRKLLTYLYIVSGLLIFVTLFCFISSVHFLRKRFCKKQSNDDEETEYQPEQIPTEILELERDRRNMRLALMRQKPVIDSPGPSIPSAPQRDSNDYDAIYKNVHEYDHLNWNNQSNTRHTQFKTSRFFRW</sequence>
<dbReference type="PANTHER" id="PTHR12223:SF28">
    <property type="entry name" value="LECTIN, MANNOSE BINDING 1 LIKE"/>
    <property type="match status" value="1"/>
</dbReference>
<dbReference type="AlphaFoldDB" id="A0A336MP84"/>
<evidence type="ECO:0000256" key="1">
    <source>
        <dbReference type="ARBA" id="ARBA00004479"/>
    </source>
</evidence>
<keyword evidence="5 6" id="KW-0472">Membrane</keyword>
<dbReference type="GO" id="GO:0005793">
    <property type="term" value="C:endoplasmic reticulum-Golgi intermediate compartment"/>
    <property type="evidence" value="ECO:0007669"/>
    <property type="project" value="TreeGrafter"/>
</dbReference>
<accession>A0A336MP84</accession>
<evidence type="ECO:0000259" key="8">
    <source>
        <dbReference type="PROSITE" id="PS51328"/>
    </source>
</evidence>
<dbReference type="EMBL" id="UFQT01001329">
    <property type="protein sequence ID" value="SSX30067.1"/>
    <property type="molecule type" value="Genomic_DNA"/>
</dbReference>
<dbReference type="GO" id="GO:0006888">
    <property type="term" value="P:endoplasmic reticulum to Golgi vesicle-mediated transport"/>
    <property type="evidence" value="ECO:0007669"/>
    <property type="project" value="TreeGrafter"/>
</dbReference>
<dbReference type="VEuPathDB" id="VectorBase:CSON002029"/>
<evidence type="ECO:0000256" key="2">
    <source>
        <dbReference type="ARBA" id="ARBA00022692"/>
    </source>
</evidence>
<dbReference type="PROSITE" id="PS51328">
    <property type="entry name" value="L_LECTIN_LIKE"/>
    <property type="match status" value="1"/>
</dbReference>
<name>A0A336MP84_CULSO</name>
<evidence type="ECO:0000313" key="9">
    <source>
        <dbReference type="EMBL" id="SSX30067.1"/>
    </source>
</evidence>
<dbReference type="GO" id="GO:0030134">
    <property type="term" value="C:COPII-coated ER to Golgi transport vesicle"/>
    <property type="evidence" value="ECO:0007669"/>
    <property type="project" value="TreeGrafter"/>
</dbReference>
<evidence type="ECO:0000256" key="5">
    <source>
        <dbReference type="ARBA" id="ARBA00023136"/>
    </source>
</evidence>
<dbReference type="SUPFAM" id="SSF49899">
    <property type="entry name" value="Concanavalin A-like lectins/glucanases"/>
    <property type="match status" value="1"/>
</dbReference>
<feature type="signal peptide" evidence="7">
    <location>
        <begin position="1"/>
        <end position="19"/>
    </location>
</feature>
<organism evidence="9">
    <name type="scientific">Culicoides sonorensis</name>
    <name type="common">Biting midge</name>
    <dbReference type="NCBI Taxonomy" id="179676"/>
    <lineage>
        <taxon>Eukaryota</taxon>
        <taxon>Metazoa</taxon>
        <taxon>Ecdysozoa</taxon>
        <taxon>Arthropoda</taxon>
        <taxon>Hexapoda</taxon>
        <taxon>Insecta</taxon>
        <taxon>Pterygota</taxon>
        <taxon>Neoptera</taxon>
        <taxon>Endopterygota</taxon>
        <taxon>Diptera</taxon>
        <taxon>Nematocera</taxon>
        <taxon>Chironomoidea</taxon>
        <taxon>Ceratopogonidae</taxon>
        <taxon>Ceratopogoninae</taxon>
        <taxon>Culicoides</taxon>
        <taxon>Monoculicoides</taxon>
    </lineage>
</organism>
<feature type="domain" description="L-type lectin-like" evidence="8">
    <location>
        <begin position="66"/>
        <end position="289"/>
    </location>
</feature>
<keyword evidence="2 6" id="KW-0812">Transmembrane</keyword>
<protein>
    <submittedName>
        <fullName evidence="9">CSON002029 protein</fullName>
    </submittedName>
</protein>
<feature type="chain" id="PRO_5016305258" evidence="7">
    <location>
        <begin position="20"/>
        <end position="432"/>
    </location>
</feature>
<gene>
    <name evidence="9" type="primary">CSON002029</name>
</gene>
<dbReference type="InterPro" id="IPR013320">
    <property type="entry name" value="ConA-like_dom_sf"/>
</dbReference>
<reference evidence="9" key="1">
    <citation type="submission" date="2018-07" db="EMBL/GenBank/DDBJ databases">
        <authorList>
            <person name="Quirk P.G."/>
            <person name="Krulwich T.A."/>
        </authorList>
    </citation>
    <scope>NUCLEOTIDE SEQUENCE</scope>
</reference>
<dbReference type="GO" id="GO:0005789">
    <property type="term" value="C:endoplasmic reticulum membrane"/>
    <property type="evidence" value="ECO:0007669"/>
    <property type="project" value="TreeGrafter"/>
</dbReference>
<dbReference type="InterPro" id="IPR005052">
    <property type="entry name" value="Lectin_leg"/>
</dbReference>